<accession>A0A3A5L1S0</accession>
<dbReference type="Proteomes" id="UP000272706">
    <property type="component" value="Unassembled WGS sequence"/>
</dbReference>
<dbReference type="SUPFAM" id="SSF55729">
    <property type="entry name" value="Acyl-CoA N-acyltransferases (Nat)"/>
    <property type="match status" value="1"/>
</dbReference>
<sequence length="120" mass="12875">MAAMPVVVARRAGRLVGYLVSAPVAAFTEVSVVQAMLEAYRGASDAYIYGPICVDEIERGQGVANAMFASLRAQLPGREGILFIRCDNAASLRAHGRMGMCEVAKFYHNGTQFVVLSYVG</sequence>
<dbReference type="AlphaFoldDB" id="A0A3A5L1S0"/>
<keyword evidence="3" id="KW-1185">Reference proteome</keyword>
<dbReference type="InterPro" id="IPR000182">
    <property type="entry name" value="GNAT_dom"/>
</dbReference>
<dbReference type="EMBL" id="QZWZ01000013">
    <property type="protein sequence ID" value="RJT37638.1"/>
    <property type="molecule type" value="Genomic_DNA"/>
</dbReference>
<dbReference type="InterPro" id="IPR016181">
    <property type="entry name" value="Acyl_CoA_acyltransferase"/>
</dbReference>
<keyword evidence="2" id="KW-0808">Transferase</keyword>
<feature type="domain" description="N-acetyltransferase" evidence="1">
    <location>
        <begin position="7"/>
        <end position="100"/>
    </location>
</feature>
<comment type="caution">
    <text evidence="2">The sequence shown here is derived from an EMBL/GenBank/DDBJ whole genome shotgun (WGS) entry which is preliminary data.</text>
</comment>
<dbReference type="GO" id="GO:0016747">
    <property type="term" value="F:acyltransferase activity, transferring groups other than amino-acyl groups"/>
    <property type="evidence" value="ECO:0007669"/>
    <property type="project" value="InterPro"/>
</dbReference>
<gene>
    <name evidence="2" type="ORF">D3227_18500</name>
</gene>
<organism evidence="2 3">
    <name type="scientific">Mesorhizobium waimense</name>
    <dbReference type="NCBI Taxonomy" id="1300307"/>
    <lineage>
        <taxon>Bacteria</taxon>
        <taxon>Pseudomonadati</taxon>
        <taxon>Pseudomonadota</taxon>
        <taxon>Alphaproteobacteria</taxon>
        <taxon>Hyphomicrobiales</taxon>
        <taxon>Phyllobacteriaceae</taxon>
        <taxon>Mesorhizobium</taxon>
    </lineage>
</organism>
<protein>
    <submittedName>
        <fullName evidence="2">GNAT family N-acetyltransferase</fullName>
    </submittedName>
</protein>
<name>A0A3A5L1S0_9HYPH</name>
<evidence type="ECO:0000313" key="3">
    <source>
        <dbReference type="Proteomes" id="UP000272706"/>
    </source>
</evidence>
<dbReference type="Gene3D" id="3.40.630.30">
    <property type="match status" value="1"/>
</dbReference>
<evidence type="ECO:0000259" key="1">
    <source>
        <dbReference type="Pfam" id="PF00583"/>
    </source>
</evidence>
<dbReference type="OrthoDB" id="5109343at2"/>
<dbReference type="Pfam" id="PF00583">
    <property type="entry name" value="Acetyltransf_1"/>
    <property type="match status" value="1"/>
</dbReference>
<proteinExistence type="predicted"/>
<evidence type="ECO:0000313" key="2">
    <source>
        <dbReference type="EMBL" id="RJT37638.1"/>
    </source>
</evidence>
<reference evidence="2 3" key="1">
    <citation type="submission" date="2018-09" db="EMBL/GenBank/DDBJ databases">
        <title>Mesorhizobium carmichaelinearum sp. nov. isolated from Carmichaelinea spp. root nodules in New Zealand.</title>
        <authorList>
            <person name="De Meyer S.E."/>
        </authorList>
    </citation>
    <scope>NUCLEOTIDE SEQUENCE [LARGE SCALE GENOMIC DNA]</scope>
    <source>
        <strain evidence="2 3">ICMP19557</strain>
    </source>
</reference>